<sequence>MAAEVKQLVRNPELQVQATRKGAIKEMLQIQPSSSSSVSESTLTIGEEPLDVEEDKPEVEEPDKINEGIGEEPKVEGEREKEGVNTLPILPESPTKKQTARGKVVDILISWDIIEGFTVCSVMEKYQRCPNDLAGSGTVSRWWQEGIKVERIISLQENRPHRGDE</sequence>
<evidence type="ECO:0000256" key="1">
    <source>
        <dbReference type="SAM" id="MobiDB-lite"/>
    </source>
</evidence>
<evidence type="ECO:0000313" key="3">
    <source>
        <dbReference type="Proteomes" id="UP001212997"/>
    </source>
</evidence>
<organism evidence="2 3">
    <name type="scientific">Meripilus lineatus</name>
    <dbReference type="NCBI Taxonomy" id="2056292"/>
    <lineage>
        <taxon>Eukaryota</taxon>
        <taxon>Fungi</taxon>
        <taxon>Dikarya</taxon>
        <taxon>Basidiomycota</taxon>
        <taxon>Agaricomycotina</taxon>
        <taxon>Agaricomycetes</taxon>
        <taxon>Polyporales</taxon>
        <taxon>Meripilaceae</taxon>
        <taxon>Meripilus</taxon>
    </lineage>
</organism>
<protein>
    <submittedName>
        <fullName evidence="2">Uncharacterized protein</fullName>
    </submittedName>
</protein>
<dbReference type="Proteomes" id="UP001212997">
    <property type="component" value="Unassembled WGS sequence"/>
</dbReference>
<proteinExistence type="predicted"/>
<accession>A0AAD5UTA7</accession>
<comment type="caution">
    <text evidence="2">The sequence shown here is derived from an EMBL/GenBank/DDBJ whole genome shotgun (WGS) entry which is preliminary data.</text>
</comment>
<feature type="region of interest" description="Disordered" evidence="1">
    <location>
        <begin position="29"/>
        <end position="96"/>
    </location>
</feature>
<reference evidence="2" key="1">
    <citation type="submission" date="2022-07" db="EMBL/GenBank/DDBJ databases">
        <title>Genome Sequence of Physisporinus lineatus.</title>
        <authorList>
            <person name="Buettner E."/>
        </authorList>
    </citation>
    <scope>NUCLEOTIDE SEQUENCE</scope>
    <source>
        <strain evidence="2">VT162</strain>
    </source>
</reference>
<dbReference type="AlphaFoldDB" id="A0AAD5UTA7"/>
<keyword evidence="3" id="KW-1185">Reference proteome</keyword>
<dbReference type="EMBL" id="JANAWD010000621">
    <property type="protein sequence ID" value="KAJ3477193.1"/>
    <property type="molecule type" value="Genomic_DNA"/>
</dbReference>
<evidence type="ECO:0000313" key="2">
    <source>
        <dbReference type="EMBL" id="KAJ3477193.1"/>
    </source>
</evidence>
<gene>
    <name evidence="2" type="ORF">NLI96_g10634</name>
</gene>
<feature type="compositionally biased region" description="Acidic residues" evidence="1">
    <location>
        <begin position="48"/>
        <end position="61"/>
    </location>
</feature>
<feature type="compositionally biased region" description="Basic and acidic residues" evidence="1">
    <location>
        <begin position="62"/>
        <end position="83"/>
    </location>
</feature>
<name>A0AAD5UTA7_9APHY</name>